<name>A0A5C6F3N5_9BACT</name>
<reference evidence="2 3" key="1">
    <citation type="submission" date="2019-02" db="EMBL/GenBank/DDBJ databases">
        <title>Deep-cultivation of Planctomycetes and their phenomic and genomic characterization uncovers novel biology.</title>
        <authorList>
            <person name="Wiegand S."/>
            <person name="Jogler M."/>
            <person name="Boedeker C."/>
            <person name="Pinto D."/>
            <person name="Vollmers J."/>
            <person name="Rivas-Marin E."/>
            <person name="Kohn T."/>
            <person name="Peeters S.H."/>
            <person name="Heuer A."/>
            <person name="Rast P."/>
            <person name="Oberbeckmann S."/>
            <person name="Bunk B."/>
            <person name="Jeske O."/>
            <person name="Meyerdierks A."/>
            <person name="Storesund J.E."/>
            <person name="Kallscheuer N."/>
            <person name="Luecker S."/>
            <person name="Lage O.M."/>
            <person name="Pohl T."/>
            <person name="Merkel B.J."/>
            <person name="Hornburger P."/>
            <person name="Mueller R.-W."/>
            <person name="Bruemmer F."/>
            <person name="Labrenz M."/>
            <person name="Spormann A.M."/>
            <person name="Op Den Camp H."/>
            <person name="Overmann J."/>
            <person name="Amann R."/>
            <person name="Jetten M.S.M."/>
            <person name="Mascher T."/>
            <person name="Medema M.H."/>
            <person name="Devos D.P."/>
            <person name="Kaster A.-K."/>
            <person name="Ovreas L."/>
            <person name="Rohde M."/>
            <person name="Galperin M.Y."/>
            <person name="Jogler C."/>
        </authorList>
    </citation>
    <scope>NUCLEOTIDE SEQUENCE [LARGE SCALE GENOMIC DNA]</scope>
    <source>
        <strain evidence="2 3">Poly59</strain>
    </source>
</reference>
<feature type="region of interest" description="Disordered" evidence="1">
    <location>
        <begin position="51"/>
        <end position="90"/>
    </location>
</feature>
<evidence type="ECO:0000313" key="3">
    <source>
        <dbReference type="Proteomes" id="UP000317977"/>
    </source>
</evidence>
<gene>
    <name evidence="2" type="ORF">Poly59_14900</name>
</gene>
<dbReference type="Proteomes" id="UP000317977">
    <property type="component" value="Unassembled WGS sequence"/>
</dbReference>
<comment type="caution">
    <text evidence="2">The sequence shown here is derived from an EMBL/GenBank/DDBJ whole genome shotgun (WGS) entry which is preliminary data.</text>
</comment>
<keyword evidence="3" id="KW-1185">Reference proteome</keyword>
<feature type="compositionally biased region" description="Basic residues" evidence="1">
    <location>
        <begin position="53"/>
        <end position="64"/>
    </location>
</feature>
<dbReference type="OrthoDB" id="284479at2"/>
<protein>
    <submittedName>
        <fullName evidence="2">Uncharacterized protein</fullName>
    </submittedName>
</protein>
<proteinExistence type="predicted"/>
<feature type="region of interest" description="Disordered" evidence="1">
    <location>
        <begin position="1"/>
        <end position="26"/>
    </location>
</feature>
<dbReference type="RefSeq" id="WP_146533432.1">
    <property type="nucleotide sequence ID" value="NZ_SJPX01000002.1"/>
</dbReference>
<organism evidence="2 3">
    <name type="scientific">Rubripirellula reticaptiva</name>
    <dbReference type="NCBI Taxonomy" id="2528013"/>
    <lineage>
        <taxon>Bacteria</taxon>
        <taxon>Pseudomonadati</taxon>
        <taxon>Planctomycetota</taxon>
        <taxon>Planctomycetia</taxon>
        <taxon>Pirellulales</taxon>
        <taxon>Pirellulaceae</taxon>
        <taxon>Rubripirellula</taxon>
    </lineage>
</organism>
<feature type="compositionally biased region" description="Basic and acidic residues" evidence="1">
    <location>
        <begin position="17"/>
        <end position="26"/>
    </location>
</feature>
<dbReference type="AlphaFoldDB" id="A0A5C6F3N5"/>
<evidence type="ECO:0000256" key="1">
    <source>
        <dbReference type="SAM" id="MobiDB-lite"/>
    </source>
</evidence>
<evidence type="ECO:0000313" key="2">
    <source>
        <dbReference type="EMBL" id="TWU55194.1"/>
    </source>
</evidence>
<dbReference type="EMBL" id="SJPX01000002">
    <property type="protein sequence ID" value="TWU55194.1"/>
    <property type="molecule type" value="Genomic_DNA"/>
</dbReference>
<accession>A0A5C6F3N5</accession>
<sequence length="124" mass="12918">MAKKKTGGPNKSQAIRDYSKSNPELKPKQIAEDLGKKGVAVSAGFVSTILSTSKRKKKAGRPGRPKGSVKSVRAVGRPTKSAAKGKTSGDVSVDSLLKVKQLVAELGGIAEAKSALSTLEQLMD</sequence>